<evidence type="ECO:0000313" key="4">
    <source>
        <dbReference type="EMBL" id="PVU97282.1"/>
    </source>
</evidence>
<feature type="domain" description="SAM" evidence="1">
    <location>
        <begin position="12"/>
        <end position="75"/>
    </location>
</feature>
<dbReference type="EMBL" id="MBFS01003048">
    <property type="protein sequence ID" value="PVU89413.1"/>
    <property type="molecule type" value="Genomic_DNA"/>
</dbReference>
<evidence type="ECO:0000259" key="1">
    <source>
        <dbReference type="PROSITE" id="PS50105"/>
    </source>
</evidence>
<dbReference type="GO" id="GO:0007165">
    <property type="term" value="P:signal transduction"/>
    <property type="evidence" value="ECO:0007669"/>
    <property type="project" value="InterPro"/>
</dbReference>
<dbReference type="SUPFAM" id="SSF47769">
    <property type="entry name" value="SAM/Pointed domain"/>
    <property type="match status" value="1"/>
</dbReference>
<evidence type="ECO:0008006" key="6">
    <source>
        <dbReference type="Google" id="ProtNLM"/>
    </source>
</evidence>
<accession>A0A2T9YY58</accession>
<dbReference type="OrthoDB" id="8883818at2759"/>
<sequence>MNESEKDNVLSWNTVQVTNWLENNGFRGYYKNITDNGIDGEALVNMTNETLTDLGIKQLGIRLLILKRIYSLKLQSGIQIDADSFVPLVKESNVTLNTFVSSNLCANSIPSSSKPLSKDKKFGIDPPSPVTVCDEPFKSFKIGPDHTCLKVLPIALKKYNIEDDYRNYKLSIRTAVQGKKIEHVLDYDAKPLIVFQQLKEKGYSPIFVLKRLKTASMPEKKHTTE</sequence>
<dbReference type="Pfam" id="PF00788">
    <property type="entry name" value="RA"/>
    <property type="match status" value="1"/>
</dbReference>
<dbReference type="InterPro" id="IPR001660">
    <property type="entry name" value="SAM"/>
</dbReference>
<dbReference type="Gene3D" id="1.10.150.50">
    <property type="entry name" value="Transcription Factor, Ets-1"/>
    <property type="match status" value="1"/>
</dbReference>
<dbReference type="CDD" id="cd01786">
    <property type="entry name" value="RA_STE50"/>
    <property type="match status" value="1"/>
</dbReference>
<comment type="caution">
    <text evidence="4">The sequence shown here is derived from an EMBL/GenBank/DDBJ whole genome shotgun (WGS) entry which is preliminary data.</text>
</comment>
<dbReference type="SMART" id="SM00454">
    <property type="entry name" value="SAM"/>
    <property type="match status" value="1"/>
</dbReference>
<gene>
    <name evidence="4" type="ORF">BB560_005747</name>
    <name evidence="3" type="ORF">BB560_006296</name>
</gene>
<dbReference type="STRING" id="133381.A0A2T9YY58"/>
<protein>
    <recommendedName>
        <fullName evidence="6">SAM domain-containing protein</fullName>
    </recommendedName>
</protein>
<reference evidence="4 5" key="1">
    <citation type="journal article" date="2018" name="MBio">
        <title>Comparative Genomics Reveals the Core Gene Toolbox for the Fungus-Insect Symbiosis.</title>
        <authorList>
            <person name="Wang Y."/>
            <person name="Stata M."/>
            <person name="Wang W."/>
            <person name="Stajich J.E."/>
            <person name="White M.M."/>
            <person name="Moncalvo J.M."/>
        </authorList>
    </citation>
    <scope>NUCLEOTIDE SEQUENCE [LARGE SCALE GENOMIC DNA]</scope>
    <source>
        <strain evidence="4 5">SC-DP-2</strain>
    </source>
</reference>
<proteinExistence type="predicted"/>
<organism evidence="4 5">
    <name type="scientific">Smittium megazygosporum</name>
    <dbReference type="NCBI Taxonomy" id="133381"/>
    <lineage>
        <taxon>Eukaryota</taxon>
        <taxon>Fungi</taxon>
        <taxon>Fungi incertae sedis</taxon>
        <taxon>Zoopagomycota</taxon>
        <taxon>Kickxellomycotina</taxon>
        <taxon>Harpellomycetes</taxon>
        <taxon>Harpellales</taxon>
        <taxon>Legeriomycetaceae</taxon>
        <taxon>Smittium</taxon>
    </lineage>
</organism>
<feature type="domain" description="Ras-associating" evidence="2">
    <location>
        <begin position="130"/>
        <end position="214"/>
    </location>
</feature>
<keyword evidence="5" id="KW-1185">Reference proteome</keyword>
<dbReference type="Pfam" id="PF07647">
    <property type="entry name" value="SAM_2"/>
    <property type="match status" value="1"/>
</dbReference>
<dbReference type="InterPro" id="IPR013761">
    <property type="entry name" value="SAM/pointed_sf"/>
</dbReference>
<dbReference type="InterPro" id="IPR029071">
    <property type="entry name" value="Ubiquitin-like_domsf"/>
</dbReference>
<dbReference type="AlphaFoldDB" id="A0A2T9YY58"/>
<dbReference type="PROSITE" id="PS50105">
    <property type="entry name" value="SAM_DOMAIN"/>
    <property type="match status" value="1"/>
</dbReference>
<dbReference type="InterPro" id="IPR000159">
    <property type="entry name" value="RA_dom"/>
</dbReference>
<evidence type="ECO:0000313" key="3">
    <source>
        <dbReference type="EMBL" id="PVU89413.1"/>
    </source>
</evidence>
<dbReference type="Proteomes" id="UP000245609">
    <property type="component" value="Unassembled WGS sequence"/>
</dbReference>
<dbReference type="EMBL" id="MBFS01002447">
    <property type="protein sequence ID" value="PVU97282.1"/>
    <property type="molecule type" value="Genomic_DNA"/>
</dbReference>
<evidence type="ECO:0000313" key="5">
    <source>
        <dbReference type="Proteomes" id="UP000245609"/>
    </source>
</evidence>
<dbReference type="SUPFAM" id="SSF54236">
    <property type="entry name" value="Ubiquitin-like"/>
    <property type="match status" value="1"/>
</dbReference>
<evidence type="ECO:0000259" key="2">
    <source>
        <dbReference type="PROSITE" id="PS50200"/>
    </source>
</evidence>
<dbReference type="PROSITE" id="PS50200">
    <property type="entry name" value="RA"/>
    <property type="match status" value="1"/>
</dbReference>
<dbReference type="Gene3D" id="3.10.20.90">
    <property type="entry name" value="Phosphatidylinositol 3-kinase Catalytic Subunit, Chain A, domain 1"/>
    <property type="match status" value="1"/>
</dbReference>
<name>A0A2T9YY58_9FUNG</name>